<protein>
    <submittedName>
        <fullName evidence="1">Uncharacterized protein</fullName>
    </submittedName>
</protein>
<evidence type="ECO:0000313" key="1">
    <source>
        <dbReference type="Ensembl" id="ENSDCDP00010022854.1"/>
    </source>
</evidence>
<dbReference type="Ensembl" id="ENSDCDT00010027348.1">
    <property type="protein sequence ID" value="ENSDCDP00010022854.1"/>
    <property type="gene ID" value="ENSDCDG00010013552.1"/>
</dbReference>
<organism evidence="1 2">
    <name type="scientific">Denticeps clupeoides</name>
    <name type="common">denticle herring</name>
    <dbReference type="NCBI Taxonomy" id="299321"/>
    <lineage>
        <taxon>Eukaryota</taxon>
        <taxon>Metazoa</taxon>
        <taxon>Chordata</taxon>
        <taxon>Craniata</taxon>
        <taxon>Vertebrata</taxon>
        <taxon>Euteleostomi</taxon>
        <taxon>Actinopterygii</taxon>
        <taxon>Neopterygii</taxon>
        <taxon>Teleostei</taxon>
        <taxon>Clupei</taxon>
        <taxon>Clupeiformes</taxon>
        <taxon>Denticipitoidei</taxon>
        <taxon>Denticipitidae</taxon>
        <taxon>Denticeps</taxon>
    </lineage>
</organism>
<reference evidence="1" key="1">
    <citation type="submission" date="2025-05" db="UniProtKB">
        <authorList>
            <consortium name="Ensembl"/>
        </authorList>
    </citation>
    <scope>IDENTIFICATION</scope>
</reference>
<keyword evidence="2" id="KW-1185">Reference proteome</keyword>
<dbReference type="Proteomes" id="UP000694580">
    <property type="component" value="Unplaced"/>
</dbReference>
<name>A0A8C4A4M2_9TELE</name>
<proteinExistence type="predicted"/>
<dbReference type="Ensembl" id="ENSDCDT00010031146.1">
    <property type="protein sequence ID" value="ENSDCDP00010025138.1"/>
    <property type="gene ID" value="ENSDCDG00010015983.1"/>
</dbReference>
<evidence type="ECO:0000313" key="2">
    <source>
        <dbReference type="Proteomes" id="UP000694580"/>
    </source>
</evidence>
<dbReference type="GeneTree" id="ENSGT01120000278132"/>
<accession>A0A8C4A4M2</accession>
<sequence length="115" mass="13018">MWLPDILASALMTFPRDNRPRLMRSPSAFVFFCLSEPARSTKLLTNERGEKATDLSPWLRCSSVMVKMAWERDDAAFMAVEPTVRAEFPCSRQQTISWELKTSESWSPSAGRSAG</sequence>
<dbReference type="AlphaFoldDB" id="A0A8C4A4M2"/>